<reference evidence="5 6" key="1">
    <citation type="submission" date="2016-11" db="EMBL/GenBank/DDBJ databases">
        <authorList>
            <person name="Jaros S."/>
            <person name="Januszkiewicz K."/>
            <person name="Wedrychowicz H."/>
        </authorList>
    </citation>
    <scope>NUCLEOTIDE SEQUENCE [LARGE SCALE GENOMIC DNA]</scope>
    <source>
        <strain evidence="5 6">DSM 46144</strain>
    </source>
</reference>
<protein>
    <submittedName>
        <fullName evidence="5">Transcriptional regulator, TetR family</fullName>
    </submittedName>
</protein>
<dbReference type="EMBL" id="FRCS01000020">
    <property type="protein sequence ID" value="SHN47085.1"/>
    <property type="molecule type" value="Genomic_DNA"/>
</dbReference>
<feature type="DNA-binding region" description="H-T-H motif" evidence="2">
    <location>
        <begin position="57"/>
        <end position="76"/>
    </location>
</feature>
<evidence type="ECO:0000313" key="5">
    <source>
        <dbReference type="EMBL" id="SHN47085.1"/>
    </source>
</evidence>
<gene>
    <name evidence="5" type="ORF">SAMN05443668_12041</name>
</gene>
<feature type="domain" description="HTH tetR-type" evidence="4">
    <location>
        <begin position="34"/>
        <end position="94"/>
    </location>
</feature>
<keyword evidence="6" id="KW-1185">Reference proteome</keyword>
<organism evidence="5 6">
    <name type="scientific">Cryptosporangium aurantiacum</name>
    <dbReference type="NCBI Taxonomy" id="134849"/>
    <lineage>
        <taxon>Bacteria</taxon>
        <taxon>Bacillati</taxon>
        <taxon>Actinomycetota</taxon>
        <taxon>Actinomycetes</taxon>
        <taxon>Cryptosporangiales</taxon>
        <taxon>Cryptosporangiaceae</taxon>
        <taxon>Cryptosporangium</taxon>
    </lineage>
</organism>
<sequence>MLDRMSSSPDAPTTEPEAVRRRGAERRPQAERSQETRTRILDAAVALLVEEGYARANTLAIQAKAGVSRGRLLHQFPSKEELLVAAAHHVWEQRRGKNAQAETSLPTEPGARIDAVIELLWSTFNENQFWAATELWVASRTEPALADVIRPAERRLGRAIWKSMDDLFGPELAAHPTYPVVRHTLFTSMRGVALTYAFDQRDPSTEPSLANWKQLAKALLLRD</sequence>
<evidence type="ECO:0000259" key="4">
    <source>
        <dbReference type="PROSITE" id="PS50977"/>
    </source>
</evidence>
<dbReference type="AlphaFoldDB" id="A0A1M7RL74"/>
<feature type="compositionally biased region" description="Polar residues" evidence="3">
    <location>
        <begin position="1"/>
        <end position="11"/>
    </location>
</feature>
<dbReference type="Proteomes" id="UP000184440">
    <property type="component" value="Unassembled WGS sequence"/>
</dbReference>
<accession>A0A1M7RL74</accession>
<dbReference type="GO" id="GO:0000976">
    <property type="term" value="F:transcription cis-regulatory region binding"/>
    <property type="evidence" value="ECO:0007669"/>
    <property type="project" value="TreeGrafter"/>
</dbReference>
<keyword evidence="1 2" id="KW-0238">DNA-binding</keyword>
<dbReference type="Pfam" id="PF00440">
    <property type="entry name" value="TetR_N"/>
    <property type="match status" value="1"/>
</dbReference>
<evidence type="ECO:0000256" key="3">
    <source>
        <dbReference type="SAM" id="MobiDB-lite"/>
    </source>
</evidence>
<dbReference type="OrthoDB" id="9816296at2"/>
<dbReference type="InterPro" id="IPR001647">
    <property type="entry name" value="HTH_TetR"/>
</dbReference>
<feature type="region of interest" description="Disordered" evidence="3">
    <location>
        <begin position="1"/>
        <end position="36"/>
    </location>
</feature>
<dbReference type="PROSITE" id="PS50977">
    <property type="entry name" value="HTH_TETR_2"/>
    <property type="match status" value="1"/>
</dbReference>
<dbReference type="GO" id="GO:0003700">
    <property type="term" value="F:DNA-binding transcription factor activity"/>
    <property type="evidence" value="ECO:0007669"/>
    <property type="project" value="TreeGrafter"/>
</dbReference>
<name>A0A1M7RL74_9ACTN</name>
<dbReference type="PRINTS" id="PR00455">
    <property type="entry name" value="HTHTETR"/>
</dbReference>
<proteinExistence type="predicted"/>
<dbReference type="Gene3D" id="1.10.357.10">
    <property type="entry name" value="Tetracycline Repressor, domain 2"/>
    <property type="match status" value="1"/>
</dbReference>
<dbReference type="InterPro" id="IPR009057">
    <property type="entry name" value="Homeodomain-like_sf"/>
</dbReference>
<evidence type="ECO:0000256" key="2">
    <source>
        <dbReference type="PROSITE-ProRule" id="PRU00335"/>
    </source>
</evidence>
<dbReference type="SUPFAM" id="SSF46689">
    <property type="entry name" value="Homeodomain-like"/>
    <property type="match status" value="1"/>
</dbReference>
<dbReference type="InterPro" id="IPR050109">
    <property type="entry name" value="HTH-type_TetR-like_transc_reg"/>
</dbReference>
<evidence type="ECO:0000313" key="6">
    <source>
        <dbReference type="Proteomes" id="UP000184440"/>
    </source>
</evidence>
<feature type="compositionally biased region" description="Basic and acidic residues" evidence="3">
    <location>
        <begin position="17"/>
        <end position="36"/>
    </location>
</feature>
<evidence type="ECO:0000256" key="1">
    <source>
        <dbReference type="ARBA" id="ARBA00023125"/>
    </source>
</evidence>
<dbReference type="STRING" id="134849.SAMN05443668_12041"/>
<dbReference type="PANTHER" id="PTHR30055:SF226">
    <property type="entry name" value="HTH-TYPE TRANSCRIPTIONAL REGULATOR PKSA"/>
    <property type="match status" value="1"/>
</dbReference>
<dbReference type="PANTHER" id="PTHR30055">
    <property type="entry name" value="HTH-TYPE TRANSCRIPTIONAL REGULATOR RUTR"/>
    <property type="match status" value="1"/>
</dbReference>